<dbReference type="EMBL" id="JACHET010000001">
    <property type="protein sequence ID" value="MBB6184352.1"/>
    <property type="molecule type" value="Genomic_DNA"/>
</dbReference>
<evidence type="ECO:0000256" key="3">
    <source>
        <dbReference type="SAM" id="SignalP"/>
    </source>
</evidence>
<keyword evidence="2" id="KW-0378">Hydrolase</keyword>
<accession>A0A841KGQ0</accession>
<dbReference type="RefSeq" id="WP_152569227.1">
    <property type="nucleotide sequence ID" value="NZ_JACHET010000001.1"/>
</dbReference>
<dbReference type="OrthoDB" id="9806180at2"/>
<sequence>MKPRYLISMLLWTTAAVAAAPPSAPRPATTASSAARADTSYIDAHGTAHVTRVVPVPKTVSAEAQAMLAGRLSDASSNDSIAQQREATDAWQAGAAKVLLKRYPVTVTSTRIADVPVRVVTPPTMPESHRGYVLMNVHGGGFVVDSGSLTESIPLAHTLKVRVVSVLYPLSPEHPFPAALDAAVRVYATLLKTYRADHIVIYGSSAGAVLTGEIAVALKQRHLPQPAALGVFSGFGDFSRAGDSMALFGLNGLSGPLQPHRSGVPLIPEYVGKTDPRDPLLSPLFADLHGLPPTLFITSTRDLLLSGTTLLERAFRRDGVPTRLVVFEALPHTFWNNPNLPESREALATMATFFRTHLRLDRR</sequence>
<proteinExistence type="inferred from homology"/>
<comment type="caution">
    <text evidence="5">The sequence shown here is derived from an EMBL/GenBank/DDBJ whole genome shotgun (WGS) entry which is preliminary data.</text>
</comment>
<dbReference type="PANTHER" id="PTHR48081">
    <property type="entry name" value="AB HYDROLASE SUPERFAMILY PROTEIN C4A8.06C"/>
    <property type="match status" value="1"/>
</dbReference>
<feature type="signal peptide" evidence="3">
    <location>
        <begin position="1"/>
        <end position="18"/>
    </location>
</feature>
<keyword evidence="3" id="KW-0732">Signal</keyword>
<evidence type="ECO:0000259" key="4">
    <source>
        <dbReference type="Pfam" id="PF07859"/>
    </source>
</evidence>
<dbReference type="Gene3D" id="3.40.50.1820">
    <property type="entry name" value="alpha/beta hydrolase"/>
    <property type="match status" value="1"/>
</dbReference>
<feature type="chain" id="PRO_5032270512" evidence="3">
    <location>
        <begin position="19"/>
        <end position="363"/>
    </location>
</feature>
<dbReference type="AlphaFoldDB" id="A0A841KGQ0"/>
<gene>
    <name evidence="5" type="ORF">HNQ86_001697</name>
</gene>
<evidence type="ECO:0000313" key="5">
    <source>
        <dbReference type="EMBL" id="MBB6184352.1"/>
    </source>
</evidence>
<evidence type="ECO:0000256" key="2">
    <source>
        <dbReference type="ARBA" id="ARBA00022801"/>
    </source>
</evidence>
<dbReference type="PANTHER" id="PTHR48081:SF30">
    <property type="entry name" value="ACETYL-HYDROLASE LIPR-RELATED"/>
    <property type="match status" value="1"/>
</dbReference>
<dbReference type="Proteomes" id="UP000560000">
    <property type="component" value="Unassembled WGS sequence"/>
</dbReference>
<evidence type="ECO:0000313" key="6">
    <source>
        <dbReference type="Proteomes" id="UP000560000"/>
    </source>
</evidence>
<dbReference type="InterPro" id="IPR029058">
    <property type="entry name" value="AB_hydrolase_fold"/>
</dbReference>
<name>A0A841KGQ0_9GAMM</name>
<dbReference type="InterPro" id="IPR050300">
    <property type="entry name" value="GDXG_lipolytic_enzyme"/>
</dbReference>
<dbReference type="Pfam" id="PF07859">
    <property type="entry name" value="Abhydrolase_3"/>
    <property type="match status" value="1"/>
</dbReference>
<dbReference type="GO" id="GO:0004806">
    <property type="term" value="F:triacylglycerol lipase activity"/>
    <property type="evidence" value="ECO:0007669"/>
    <property type="project" value="TreeGrafter"/>
</dbReference>
<dbReference type="InterPro" id="IPR013094">
    <property type="entry name" value="AB_hydrolase_3"/>
</dbReference>
<organism evidence="5 6">
    <name type="scientific">Oleiagrimonas soli</name>
    <dbReference type="NCBI Taxonomy" id="1543381"/>
    <lineage>
        <taxon>Bacteria</taxon>
        <taxon>Pseudomonadati</taxon>
        <taxon>Pseudomonadota</taxon>
        <taxon>Gammaproteobacteria</taxon>
        <taxon>Lysobacterales</taxon>
        <taxon>Rhodanobacteraceae</taxon>
        <taxon>Oleiagrimonas</taxon>
    </lineage>
</organism>
<feature type="domain" description="Alpha/beta hydrolase fold-3" evidence="4">
    <location>
        <begin position="134"/>
        <end position="335"/>
    </location>
</feature>
<reference evidence="5 6" key="1">
    <citation type="submission" date="2020-08" db="EMBL/GenBank/DDBJ databases">
        <title>Genomic Encyclopedia of Type Strains, Phase IV (KMG-IV): sequencing the most valuable type-strain genomes for metagenomic binning, comparative biology and taxonomic classification.</title>
        <authorList>
            <person name="Goeker M."/>
        </authorList>
    </citation>
    <scope>NUCLEOTIDE SEQUENCE [LARGE SCALE GENOMIC DNA]</scope>
    <source>
        <strain evidence="5 6">DSM 107085</strain>
    </source>
</reference>
<dbReference type="SUPFAM" id="SSF53474">
    <property type="entry name" value="alpha/beta-Hydrolases"/>
    <property type="match status" value="1"/>
</dbReference>
<protein>
    <submittedName>
        <fullName evidence="5">Acetyl esterase/lipase</fullName>
    </submittedName>
</protein>
<comment type="similarity">
    <text evidence="1">Belongs to the 'GDXG' lipolytic enzyme family.</text>
</comment>
<evidence type="ECO:0000256" key="1">
    <source>
        <dbReference type="ARBA" id="ARBA00010515"/>
    </source>
</evidence>